<dbReference type="EMBL" id="KP995196">
    <property type="protein sequence ID" value="AKC92679.1"/>
    <property type="molecule type" value="Genomic_DNA"/>
</dbReference>
<dbReference type="InterPro" id="IPR002575">
    <property type="entry name" value="Aminoglycoside_PTrfase"/>
</dbReference>
<dbReference type="InterPro" id="IPR011009">
    <property type="entry name" value="Kinase-like_dom_sf"/>
</dbReference>
<keyword evidence="2" id="KW-0808">Transferase</keyword>
<name>A0A0E3Z8Y2_9PSEU</name>
<protein>
    <submittedName>
        <fullName evidence="2">Putative phosphotransferase</fullName>
    </submittedName>
</protein>
<accession>A0A0E3Z8Y2</accession>
<reference evidence="2" key="1">
    <citation type="journal article" date="2015" name="J. Biol. Chem.">
        <title>The biosynthesis of capuramycin-type antibiotics: identification of the A-102395 biosynthetic gene cluster, mechanism of self-resistance, and formation of uridine-5'-carboxamide.</title>
        <authorList>
            <person name="Cai W."/>
            <person name="Goswami A."/>
            <person name="Yang Z."/>
            <person name="Liu X."/>
            <person name="Green K.D."/>
            <person name="Barnard-Britson S."/>
            <person name="Baba S."/>
            <person name="Funabashi M."/>
            <person name="Nonaka K."/>
            <person name="Sunkara M."/>
            <person name="Morris A.J."/>
            <person name="Spork A.P."/>
            <person name="Ducho C."/>
            <person name="Garneau-Tsodikova S."/>
            <person name="Thorson J.S."/>
            <person name="Van Lanen S.G."/>
        </authorList>
    </citation>
    <scope>NUCLEOTIDE SEQUENCE</scope>
    <source>
        <strain evidence="2">SANK 60206</strain>
    </source>
</reference>
<evidence type="ECO:0000259" key="1">
    <source>
        <dbReference type="Pfam" id="PF01636"/>
    </source>
</evidence>
<dbReference type="Gene3D" id="3.90.1200.10">
    <property type="match status" value="1"/>
</dbReference>
<proteinExistence type="predicted"/>
<dbReference type="GO" id="GO:0016740">
    <property type="term" value="F:transferase activity"/>
    <property type="evidence" value="ECO:0007669"/>
    <property type="project" value="UniProtKB-KW"/>
</dbReference>
<dbReference type="InterPro" id="IPR051678">
    <property type="entry name" value="AGP_Transferase"/>
</dbReference>
<evidence type="ECO:0000313" key="2">
    <source>
        <dbReference type="EMBL" id="AKC92679.1"/>
    </source>
</evidence>
<dbReference type="PANTHER" id="PTHR21310:SF15">
    <property type="entry name" value="AMINOGLYCOSIDE PHOSPHOTRANSFERASE DOMAIN-CONTAINING PROTEIN"/>
    <property type="match status" value="1"/>
</dbReference>
<dbReference type="AlphaFoldDB" id="A0A0E3Z8Y2"/>
<dbReference type="Pfam" id="PF01636">
    <property type="entry name" value="APH"/>
    <property type="match status" value="1"/>
</dbReference>
<dbReference type="SUPFAM" id="SSF56112">
    <property type="entry name" value="Protein kinase-like (PK-like)"/>
    <property type="match status" value="1"/>
</dbReference>
<feature type="domain" description="Aminoglycoside phosphotransferase" evidence="1">
    <location>
        <begin position="24"/>
        <end position="263"/>
    </location>
</feature>
<dbReference type="PANTHER" id="PTHR21310">
    <property type="entry name" value="AMINOGLYCOSIDE PHOSPHOTRANSFERASE-RELATED-RELATED"/>
    <property type="match status" value="1"/>
</dbReference>
<sequence>MAHPDPAAFLAASGIDHDRVRACIPLGDGTYNAVQRVERAGAPTLILKIAPNPAAPAMTYEKDLLSTEAEFYRVAGRQVPVPHPVWSGRVDDFSALLMTELPGRSWHSVDKMIDSGESRTLRHDLGRMVGGLHQVTGAGFGYPQFGLRRSWAEAFVAMTDAVLGDAERYEVSLPRPVDDLRQLVKDAEWALAEVREPVLVHFDLWPGNILVVIEPSPCLSGIVDAERAFWGDPLAELASLGLFGKAEEDADLVAGYTGAGGVIGDDKASNLRLSLYRAYLYMIMTIEAVPRGNTGPEHEEFRLLIERHLRAELQAAEAG</sequence>
<organism evidence="2">
    <name type="scientific">Amycolatopsis sp. SANK 60206</name>
    <dbReference type="NCBI Taxonomy" id="1642649"/>
    <lineage>
        <taxon>Bacteria</taxon>
        <taxon>Bacillati</taxon>
        <taxon>Actinomycetota</taxon>
        <taxon>Actinomycetes</taxon>
        <taxon>Pseudonocardiales</taxon>
        <taxon>Pseudonocardiaceae</taxon>
        <taxon>Amycolatopsis</taxon>
    </lineage>
</organism>